<reference evidence="1 2" key="1">
    <citation type="submission" date="2024-03" db="EMBL/GenBank/DDBJ databases">
        <title>The Acrasis kona genome and developmental transcriptomes reveal deep origins of eukaryotic multicellular pathways.</title>
        <authorList>
            <person name="Sheikh S."/>
            <person name="Fu C.-J."/>
            <person name="Brown M.W."/>
            <person name="Baldauf S.L."/>
        </authorList>
    </citation>
    <scope>NUCLEOTIDE SEQUENCE [LARGE SCALE GENOMIC DNA]</scope>
    <source>
        <strain evidence="1 2">ATCC MYA-3509</strain>
    </source>
</reference>
<name>A0AAW2YXX1_9EUKA</name>
<protein>
    <submittedName>
        <fullName evidence="1">Uncharacterized protein</fullName>
    </submittedName>
</protein>
<keyword evidence="2" id="KW-1185">Reference proteome</keyword>
<proteinExistence type="predicted"/>
<dbReference type="AlphaFoldDB" id="A0AAW2YXX1"/>
<evidence type="ECO:0000313" key="1">
    <source>
        <dbReference type="EMBL" id="KAL0482298.1"/>
    </source>
</evidence>
<dbReference type="EMBL" id="JAOPGA020000840">
    <property type="protein sequence ID" value="KAL0482298.1"/>
    <property type="molecule type" value="Genomic_DNA"/>
</dbReference>
<organism evidence="1 2">
    <name type="scientific">Acrasis kona</name>
    <dbReference type="NCBI Taxonomy" id="1008807"/>
    <lineage>
        <taxon>Eukaryota</taxon>
        <taxon>Discoba</taxon>
        <taxon>Heterolobosea</taxon>
        <taxon>Tetramitia</taxon>
        <taxon>Eutetramitia</taxon>
        <taxon>Acrasidae</taxon>
        <taxon>Acrasis</taxon>
    </lineage>
</organism>
<evidence type="ECO:0000313" key="2">
    <source>
        <dbReference type="Proteomes" id="UP001431209"/>
    </source>
</evidence>
<gene>
    <name evidence="1" type="ORF">AKO1_012940</name>
</gene>
<sequence>MALVTRAIAVINLPRDEGVVDYMIRAANDLKIKGEIKRIGSETDLNPMVSSKHKHFLKLAKLEIKDGNVAQLDVQGPNIYRLACFLASCYYLGGDMPRTMHLCAKFTPMYSDIQENSLIVVNHDPNDFVSLNNNLKYRERDRIYYLTLLSDAKVRYGDITIESMPPNSQHIMVE</sequence>
<dbReference type="Proteomes" id="UP001431209">
    <property type="component" value="Unassembled WGS sequence"/>
</dbReference>
<comment type="caution">
    <text evidence="1">The sequence shown here is derived from an EMBL/GenBank/DDBJ whole genome shotgun (WGS) entry which is preliminary data.</text>
</comment>
<accession>A0AAW2YXX1</accession>